<organism evidence="9 10">
    <name type="scientific">Spirosoma soli</name>
    <dbReference type="NCBI Taxonomy" id="1770529"/>
    <lineage>
        <taxon>Bacteria</taxon>
        <taxon>Pseudomonadati</taxon>
        <taxon>Bacteroidota</taxon>
        <taxon>Cytophagia</taxon>
        <taxon>Cytophagales</taxon>
        <taxon>Cytophagaceae</taxon>
        <taxon>Spirosoma</taxon>
    </lineage>
</organism>
<feature type="domain" description="Tyr recombinase" evidence="7">
    <location>
        <begin position="223"/>
        <end position="396"/>
    </location>
</feature>
<dbReference type="InterPro" id="IPR013762">
    <property type="entry name" value="Integrase-like_cat_sf"/>
</dbReference>
<dbReference type="InterPro" id="IPR002104">
    <property type="entry name" value="Integrase_catalytic"/>
</dbReference>
<comment type="caution">
    <text evidence="9">The sequence shown here is derived from an EMBL/GenBank/DDBJ whole genome shotgun (WGS) entry which is preliminary data.</text>
</comment>
<dbReference type="PROSITE" id="PS51900">
    <property type="entry name" value="CB"/>
    <property type="match status" value="1"/>
</dbReference>
<comment type="similarity">
    <text evidence="1">Belongs to the 'phage' integrase family.</text>
</comment>
<dbReference type="InterPro" id="IPR004107">
    <property type="entry name" value="Integrase_SAM-like_N"/>
</dbReference>
<keyword evidence="3 5" id="KW-0238">DNA-binding</keyword>
<reference evidence="10" key="1">
    <citation type="journal article" date="2019" name="Int. J. Syst. Evol. Microbiol.">
        <title>The Global Catalogue of Microorganisms (GCM) 10K type strain sequencing project: providing services to taxonomists for standard genome sequencing and annotation.</title>
        <authorList>
            <consortium name="The Broad Institute Genomics Platform"/>
            <consortium name="The Broad Institute Genome Sequencing Center for Infectious Disease"/>
            <person name="Wu L."/>
            <person name="Ma J."/>
        </authorList>
    </citation>
    <scope>NUCLEOTIDE SEQUENCE [LARGE SCALE GENOMIC DNA]</scope>
    <source>
        <strain evidence="10">KCTC 42805</strain>
    </source>
</reference>
<sequence length="401" mass="46208">MITIQIDEQDPTCLGVYFPQDPIGNDLIGQVPGRRFSRSRRGWLVPNTRDSVVMLGKLFGKDYCRFDEAVVRLYKPTATTAEVEQATNPIWPPPGTPQSAGSPDLRKPFRYVPPGVSLPTREYDRHPVIVAVSEVMRVQNYSYKTFKNYKQALIALIRYASPKMPDELTKPLYQRYLLFLVQKKRLSSGTLNVHINAWKFYQEKVLKRDKAYYDVQYPRQPTKLPTVYSVTEVKAIFRATTSLKYQTLFKLVYATGLRVGEVAALRITDLDRVRRLITIRGGKGKKDRIVMLSEKLEIDIDAYLDRHRPKRYLFEESETNEPLSKRAIQQVYSNAVIHARIQKRGGIHTLRHSFATHLLESGTDIRYIQQLLGHESITTTMRYTHVTSDKISTLKSPLDDL</sequence>
<protein>
    <submittedName>
        <fullName evidence="9">Tyrosine-type recombinase/integrase</fullName>
    </submittedName>
</protein>
<keyword evidence="10" id="KW-1185">Reference proteome</keyword>
<dbReference type="Pfam" id="PF00589">
    <property type="entry name" value="Phage_integrase"/>
    <property type="match status" value="1"/>
</dbReference>
<gene>
    <name evidence="9" type="ORF">ACFSUS_27820</name>
</gene>
<feature type="domain" description="Core-binding (CB)" evidence="8">
    <location>
        <begin position="123"/>
        <end position="206"/>
    </location>
</feature>
<feature type="region of interest" description="Disordered" evidence="6">
    <location>
        <begin position="87"/>
        <end position="106"/>
    </location>
</feature>
<dbReference type="Gene3D" id="1.10.150.130">
    <property type="match status" value="1"/>
</dbReference>
<evidence type="ECO:0000259" key="8">
    <source>
        <dbReference type="PROSITE" id="PS51900"/>
    </source>
</evidence>
<evidence type="ECO:0000256" key="2">
    <source>
        <dbReference type="ARBA" id="ARBA00022908"/>
    </source>
</evidence>
<dbReference type="InterPro" id="IPR044068">
    <property type="entry name" value="CB"/>
</dbReference>
<dbReference type="PANTHER" id="PTHR30349">
    <property type="entry name" value="PHAGE INTEGRASE-RELATED"/>
    <property type="match status" value="1"/>
</dbReference>
<evidence type="ECO:0000313" key="10">
    <source>
        <dbReference type="Proteomes" id="UP001597469"/>
    </source>
</evidence>
<dbReference type="Proteomes" id="UP001597469">
    <property type="component" value="Unassembled WGS sequence"/>
</dbReference>
<dbReference type="RefSeq" id="WP_381528221.1">
    <property type="nucleotide sequence ID" value="NZ_JBHULN010000029.1"/>
</dbReference>
<name>A0ABW5MBP4_9BACT</name>
<dbReference type="InterPro" id="IPR050090">
    <property type="entry name" value="Tyrosine_recombinase_XerCD"/>
</dbReference>
<proteinExistence type="inferred from homology"/>
<dbReference type="SUPFAM" id="SSF56349">
    <property type="entry name" value="DNA breaking-rejoining enzymes"/>
    <property type="match status" value="1"/>
</dbReference>
<keyword evidence="4" id="KW-0233">DNA recombination</keyword>
<evidence type="ECO:0000256" key="6">
    <source>
        <dbReference type="SAM" id="MobiDB-lite"/>
    </source>
</evidence>
<dbReference type="EMBL" id="JBHULN010000029">
    <property type="protein sequence ID" value="MFD2574475.1"/>
    <property type="molecule type" value="Genomic_DNA"/>
</dbReference>
<dbReference type="Gene3D" id="1.10.443.10">
    <property type="entry name" value="Intergrase catalytic core"/>
    <property type="match status" value="1"/>
</dbReference>
<evidence type="ECO:0000256" key="4">
    <source>
        <dbReference type="ARBA" id="ARBA00023172"/>
    </source>
</evidence>
<evidence type="ECO:0000256" key="3">
    <source>
        <dbReference type="ARBA" id="ARBA00023125"/>
    </source>
</evidence>
<evidence type="ECO:0000313" key="9">
    <source>
        <dbReference type="EMBL" id="MFD2574475.1"/>
    </source>
</evidence>
<accession>A0ABW5MBP4</accession>
<evidence type="ECO:0000256" key="5">
    <source>
        <dbReference type="PROSITE-ProRule" id="PRU01248"/>
    </source>
</evidence>
<dbReference type="Pfam" id="PF13495">
    <property type="entry name" value="Phage_int_SAM_4"/>
    <property type="match status" value="1"/>
</dbReference>
<evidence type="ECO:0000259" key="7">
    <source>
        <dbReference type="PROSITE" id="PS51898"/>
    </source>
</evidence>
<evidence type="ECO:0000256" key="1">
    <source>
        <dbReference type="ARBA" id="ARBA00008857"/>
    </source>
</evidence>
<keyword evidence="2" id="KW-0229">DNA integration</keyword>
<dbReference type="PROSITE" id="PS51898">
    <property type="entry name" value="TYR_RECOMBINASE"/>
    <property type="match status" value="1"/>
</dbReference>
<dbReference type="InterPro" id="IPR011010">
    <property type="entry name" value="DNA_brk_join_enz"/>
</dbReference>
<dbReference type="InterPro" id="IPR010998">
    <property type="entry name" value="Integrase_recombinase_N"/>
</dbReference>
<dbReference type="PANTHER" id="PTHR30349:SF64">
    <property type="entry name" value="PROPHAGE INTEGRASE INTD-RELATED"/>
    <property type="match status" value="1"/>
</dbReference>